<name>A0A4S4L6R7_9AGAM</name>
<dbReference type="SMART" id="SM00715">
    <property type="entry name" value="LA"/>
    <property type="match status" value="1"/>
</dbReference>
<dbReference type="CDD" id="cd12291">
    <property type="entry name" value="RRM1_La"/>
    <property type="match status" value="1"/>
</dbReference>
<dbReference type="InterPro" id="IPR035979">
    <property type="entry name" value="RBD_domain_sf"/>
</dbReference>
<sequence length="415" mass="46995">MAEVENVVDPVKVEADVDAKSDIEEHELAGVEEKTAKPALTAEAPVDETEEEKKNRACRQIEFYFSDSNLPYDKFMWTLHTADGEHWVPIKTVSSFKRMRGFLSLGEQWILEALKTSPELEIDESGTKVRRRTEVKEPKGQFERSIYAKGFGVEDPSLQLKLEKFFNTYGRANAVRMRRNNDTKEFKGSVFVEFSDMSTVERFLNADPKPTWNGEELKIMSKEDYCDMKVKEKGLTGKAAAFRKERESGSGLRKGFNAFREMGKTKTEKREKGETARPEMFLEFMGKKIKVTDEDGGHIDEAEIPYVKGTALKLTGLDGSLLYEEVKNPLKERFTNAPFIKYDRGADSGLVGFSKALSEEDVAFIKEKVKTLNGKEVAWEAAEESEEKAFLIERAQNAARKVIIAAERSNSKGGR</sequence>
<feature type="non-terminal residue" evidence="9">
    <location>
        <position position="415"/>
    </location>
</feature>
<evidence type="ECO:0000256" key="1">
    <source>
        <dbReference type="ARBA" id="ARBA00004123"/>
    </source>
</evidence>
<evidence type="ECO:0000256" key="4">
    <source>
        <dbReference type="PROSITE-ProRule" id="PRU00332"/>
    </source>
</evidence>
<dbReference type="InterPro" id="IPR012677">
    <property type="entry name" value="Nucleotide-bd_a/b_plait_sf"/>
</dbReference>
<dbReference type="InterPro" id="IPR006630">
    <property type="entry name" value="La_HTH"/>
</dbReference>
<dbReference type="InterPro" id="IPR000504">
    <property type="entry name" value="RRM_dom"/>
</dbReference>
<dbReference type="Proteomes" id="UP000308199">
    <property type="component" value="Unassembled WGS sequence"/>
</dbReference>
<dbReference type="PROSITE" id="PS50102">
    <property type="entry name" value="RRM"/>
    <property type="match status" value="1"/>
</dbReference>
<dbReference type="Pfam" id="PF05383">
    <property type="entry name" value="La"/>
    <property type="match status" value="1"/>
</dbReference>
<dbReference type="PANTHER" id="PTHR22792">
    <property type="entry name" value="LUPUS LA PROTEIN-RELATED"/>
    <property type="match status" value="1"/>
</dbReference>
<dbReference type="AlphaFoldDB" id="A0A4S4L6R7"/>
<feature type="compositionally biased region" description="Basic and acidic residues" evidence="5">
    <location>
        <begin position="22"/>
        <end position="36"/>
    </location>
</feature>
<keyword evidence="2 4" id="KW-0694">RNA-binding</keyword>
<reference evidence="9 10" key="1">
    <citation type="submission" date="2019-02" db="EMBL/GenBank/DDBJ databases">
        <title>Genome sequencing of the rare red list fungi Phellinidium pouzarii.</title>
        <authorList>
            <person name="Buettner E."/>
            <person name="Kellner H."/>
        </authorList>
    </citation>
    <scope>NUCLEOTIDE SEQUENCE [LARGE SCALE GENOMIC DNA]</scope>
    <source>
        <strain evidence="9 10">DSM 108285</strain>
    </source>
</reference>
<feature type="region of interest" description="Disordered" evidence="5">
    <location>
        <begin position="22"/>
        <end position="53"/>
    </location>
</feature>
<feature type="domain" description="XRRM" evidence="8">
    <location>
        <begin position="305"/>
        <end position="415"/>
    </location>
</feature>
<dbReference type="InterPro" id="IPR036390">
    <property type="entry name" value="WH_DNA-bd_sf"/>
</dbReference>
<evidence type="ECO:0000256" key="2">
    <source>
        <dbReference type="ARBA" id="ARBA00022884"/>
    </source>
</evidence>
<evidence type="ECO:0000313" key="10">
    <source>
        <dbReference type="Proteomes" id="UP000308199"/>
    </source>
</evidence>
<dbReference type="OrthoDB" id="439993at2759"/>
<dbReference type="Pfam" id="PF00076">
    <property type="entry name" value="RRM_1"/>
    <property type="match status" value="1"/>
</dbReference>
<evidence type="ECO:0008006" key="11">
    <source>
        <dbReference type="Google" id="ProtNLM"/>
    </source>
</evidence>
<evidence type="ECO:0000313" key="9">
    <source>
        <dbReference type="EMBL" id="THH06498.1"/>
    </source>
</evidence>
<dbReference type="GO" id="GO:0003729">
    <property type="term" value="F:mRNA binding"/>
    <property type="evidence" value="ECO:0007669"/>
    <property type="project" value="TreeGrafter"/>
</dbReference>
<dbReference type="PANTHER" id="PTHR22792:SF140">
    <property type="entry name" value="ACHILLES, ISOFORM A"/>
    <property type="match status" value="1"/>
</dbReference>
<evidence type="ECO:0000256" key="5">
    <source>
        <dbReference type="SAM" id="MobiDB-lite"/>
    </source>
</evidence>
<dbReference type="PRINTS" id="PR00302">
    <property type="entry name" value="LUPUSLA"/>
</dbReference>
<dbReference type="GO" id="GO:0005634">
    <property type="term" value="C:nucleus"/>
    <property type="evidence" value="ECO:0007669"/>
    <property type="project" value="UniProtKB-SubCell"/>
</dbReference>
<dbReference type="SMART" id="SM00360">
    <property type="entry name" value="RRM"/>
    <property type="match status" value="1"/>
</dbReference>
<dbReference type="InterPro" id="IPR045180">
    <property type="entry name" value="La_dom_prot"/>
</dbReference>
<dbReference type="PROSITE" id="PS51939">
    <property type="entry name" value="XRRM"/>
    <property type="match status" value="1"/>
</dbReference>
<comment type="subcellular location">
    <subcellularLocation>
        <location evidence="1">Nucleus</location>
    </subcellularLocation>
</comment>
<dbReference type="Gene3D" id="1.10.10.10">
    <property type="entry name" value="Winged helix-like DNA-binding domain superfamily/Winged helix DNA-binding domain"/>
    <property type="match status" value="1"/>
</dbReference>
<dbReference type="GO" id="GO:1990904">
    <property type="term" value="C:ribonucleoprotein complex"/>
    <property type="evidence" value="ECO:0007669"/>
    <property type="project" value="UniProtKB-UniRule"/>
</dbReference>
<protein>
    <recommendedName>
        <fullName evidence="11">HTH La-type RNA-binding domain-containing protein</fullName>
    </recommendedName>
</protein>
<accession>A0A4S4L6R7</accession>
<evidence type="ECO:0000259" key="7">
    <source>
        <dbReference type="PROSITE" id="PS50961"/>
    </source>
</evidence>
<comment type="caution">
    <text evidence="9">The sequence shown here is derived from an EMBL/GenBank/DDBJ whole genome shotgun (WGS) entry which is preliminary data.</text>
</comment>
<evidence type="ECO:0000259" key="6">
    <source>
        <dbReference type="PROSITE" id="PS50102"/>
    </source>
</evidence>
<dbReference type="Gene3D" id="3.30.70.330">
    <property type="match status" value="2"/>
</dbReference>
<dbReference type="SUPFAM" id="SSF46785">
    <property type="entry name" value="Winged helix' DNA-binding domain"/>
    <property type="match status" value="1"/>
</dbReference>
<dbReference type="InterPro" id="IPR014886">
    <property type="entry name" value="La_xRRM"/>
</dbReference>
<dbReference type="SUPFAM" id="SSF54928">
    <property type="entry name" value="RNA-binding domain, RBD"/>
    <property type="match status" value="1"/>
</dbReference>
<evidence type="ECO:0000259" key="8">
    <source>
        <dbReference type="PROSITE" id="PS51939"/>
    </source>
</evidence>
<feature type="domain" description="RRM" evidence="6">
    <location>
        <begin position="144"/>
        <end position="224"/>
    </location>
</feature>
<keyword evidence="3" id="KW-0539">Nucleus</keyword>
<proteinExistence type="predicted"/>
<dbReference type="InterPro" id="IPR036388">
    <property type="entry name" value="WH-like_DNA-bd_sf"/>
</dbReference>
<gene>
    <name evidence="9" type="ORF">EW145_g4041</name>
</gene>
<dbReference type="EMBL" id="SGPK01000192">
    <property type="protein sequence ID" value="THH06498.1"/>
    <property type="molecule type" value="Genomic_DNA"/>
</dbReference>
<evidence type="ECO:0000256" key="3">
    <source>
        <dbReference type="ARBA" id="ARBA00023242"/>
    </source>
</evidence>
<feature type="domain" description="HTH La-type RNA-binding" evidence="7">
    <location>
        <begin position="47"/>
        <end position="139"/>
    </location>
</feature>
<dbReference type="InterPro" id="IPR002344">
    <property type="entry name" value="Lupus_La"/>
</dbReference>
<organism evidence="9 10">
    <name type="scientific">Phellinidium pouzarii</name>
    <dbReference type="NCBI Taxonomy" id="167371"/>
    <lineage>
        <taxon>Eukaryota</taxon>
        <taxon>Fungi</taxon>
        <taxon>Dikarya</taxon>
        <taxon>Basidiomycota</taxon>
        <taxon>Agaricomycotina</taxon>
        <taxon>Agaricomycetes</taxon>
        <taxon>Hymenochaetales</taxon>
        <taxon>Hymenochaetaceae</taxon>
        <taxon>Phellinidium</taxon>
    </lineage>
</organism>
<dbReference type="PROSITE" id="PS50961">
    <property type="entry name" value="HTH_LA"/>
    <property type="match status" value="1"/>
</dbReference>
<dbReference type="GO" id="GO:0006396">
    <property type="term" value="P:RNA processing"/>
    <property type="evidence" value="ECO:0007669"/>
    <property type="project" value="InterPro"/>
</dbReference>
<keyword evidence="10" id="KW-1185">Reference proteome</keyword>